<accession>A0A4S2BTC7</accession>
<reference evidence="3 4" key="1">
    <citation type="submission" date="2019-04" db="EMBL/GenBank/DDBJ databases">
        <title>Microbes associate with the intestines of laboratory mice.</title>
        <authorList>
            <person name="Navarre W."/>
            <person name="Wong E."/>
            <person name="Huang K."/>
            <person name="Tropini C."/>
            <person name="Ng K."/>
            <person name="Yu B."/>
        </authorList>
    </citation>
    <scope>NUCLEOTIDE SEQUENCE [LARGE SCALE GENOMIC DNA]</scope>
    <source>
        <strain evidence="3 4">NM61_E11</strain>
    </source>
</reference>
<dbReference type="Proteomes" id="UP000309117">
    <property type="component" value="Unassembled WGS sequence"/>
</dbReference>
<dbReference type="GO" id="GO:0006629">
    <property type="term" value="P:lipid metabolic process"/>
    <property type="evidence" value="ECO:0007669"/>
    <property type="project" value="InterPro"/>
</dbReference>
<dbReference type="Pfam" id="PF03009">
    <property type="entry name" value="GDPD"/>
    <property type="match status" value="1"/>
</dbReference>
<evidence type="ECO:0000313" key="4">
    <source>
        <dbReference type="Proteomes" id="UP000309117"/>
    </source>
</evidence>
<dbReference type="GO" id="GO:0008081">
    <property type="term" value="F:phosphoric diester hydrolase activity"/>
    <property type="evidence" value="ECO:0007669"/>
    <property type="project" value="InterPro"/>
</dbReference>
<protein>
    <submittedName>
        <fullName evidence="3">Glycerophosphodiester phosphodiesterase</fullName>
    </submittedName>
</protein>
<dbReference type="PANTHER" id="PTHR46211:SF14">
    <property type="entry name" value="GLYCEROPHOSPHODIESTER PHOSPHODIESTERASE"/>
    <property type="match status" value="1"/>
</dbReference>
<dbReference type="RefSeq" id="WP_135960222.1">
    <property type="nucleotide sequence ID" value="NZ_CAQPHE010000001.1"/>
</dbReference>
<proteinExistence type="predicted"/>
<comment type="caution">
    <text evidence="3">The sequence shown here is derived from an EMBL/GenBank/DDBJ whole genome shotgun (WGS) entry which is preliminary data.</text>
</comment>
<dbReference type="EMBL" id="SRYV01000001">
    <property type="protein sequence ID" value="TGY17802.1"/>
    <property type="molecule type" value="Genomic_DNA"/>
</dbReference>
<dbReference type="InterPro" id="IPR030395">
    <property type="entry name" value="GP_PDE_dom"/>
</dbReference>
<dbReference type="Gene3D" id="3.20.20.190">
    <property type="entry name" value="Phosphatidylinositol (PI) phosphodiesterase"/>
    <property type="match status" value="1"/>
</dbReference>
<feature type="chain" id="PRO_5039488220" evidence="1">
    <location>
        <begin position="26"/>
        <end position="401"/>
    </location>
</feature>
<dbReference type="PANTHER" id="PTHR46211">
    <property type="entry name" value="GLYCEROPHOSPHORYL DIESTER PHOSPHODIESTERASE"/>
    <property type="match status" value="1"/>
</dbReference>
<dbReference type="SUPFAM" id="SSF51695">
    <property type="entry name" value="PLC-like phosphodiesterases"/>
    <property type="match status" value="1"/>
</dbReference>
<dbReference type="AlphaFoldDB" id="A0A4S2BTC7"/>
<feature type="signal peptide" evidence="1">
    <location>
        <begin position="1"/>
        <end position="25"/>
    </location>
</feature>
<dbReference type="InterPro" id="IPR017946">
    <property type="entry name" value="PLC-like_Pdiesterase_TIM-brl"/>
</dbReference>
<sequence length="401" mass="45577">MKVKKLGLLFLALPFLFGFTNIAHRGDNELGKYAEHSFEAYDHAAVEGANYLELDLQETKDGVLVVSHDDNLSRVFGVDKSIPRSKYADLIDYHNQSGEPIHSLKEIFQRYQADPSLKFMIETRVNDGTSMEKPLVDLIKQYHLNNRVLLESFSLDSLKKLAKLAPDIPRTQLGGDYREIGDNQYYASGLYSHEAANYLKDHGKKYLLWGVNSDRAMKFYQANHHVDGILTDYPNRLAKVDPQKRLGSVFDDKNSEPKKIQGQLYVKGFENCPVSVYKGYGERRQYSGVRLQADVLRQFTQIASENGNLWYCLGDDLWIKGNFVKYNKGAVAIAPRVQNGLVMTVKTTPIYGDANCEDNAGRQLRDNSQWHYFAVYKNAGHSAYNLGGNQWIEAQDVKIVK</sequence>
<evidence type="ECO:0000256" key="1">
    <source>
        <dbReference type="SAM" id="SignalP"/>
    </source>
</evidence>
<gene>
    <name evidence="3" type="ORF">E5351_01430</name>
</gene>
<name>A0A4S2BTC7_9LACO</name>
<organism evidence="3 4">
    <name type="scientific">Lactobacillus intestinalis</name>
    <dbReference type="NCBI Taxonomy" id="151781"/>
    <lineage>
        <taxon>Bacteria</taxon>
        <taxon>Bacillati</taxon>
        <taxon>Bacillota</taxon>
        <taxon>Bacilli</taxon>
        <taxon>Lactobacillales</taxon>
        <taxon>Lactobacillaceae</taxon>
        <taxon>Lactobacillus</taxon>
    </lineage>
</organism>
<dbReference type="PROSITE" id="PS51704">
    <property type="entry name" value="GP_PDE"/>
    <property type="match status" value="1"/>
</dbReference>
<feature type="domain" description="GP-PDE" evidence="2">
    <location>
        <begin position="19"/>
        <end position="241"/>
    </location>
</feature>
<evidence type="ECO:0000259" key="2">
    <source>
        <dbReference type="PROSITE" id="PS51704"/>
    </source>
</evidence>
<keyword evidence="1" id="KW-0732">Signal</keyword>
<evidence type="ECO:0000313" key="3">
    <source>
        <dbReference type="EMBL" id="TGY17802.1"/>
    </source>
</evidence>